<name>A0A2S7I8G0_9FLAO</name>
<dbReference type="AlphaFoldDB" id="A0A2S7I8G0"/>
<proteinExistence type="predicted"/>
<sequence>MKSNRLHLLQRMIHLDPGETQVIEHGLGTQDIIVALYQFTEGVEVDIKIKIINLYSISLTLSSTSPQQIGVVILEL</sequence>
<evidence type="ECO:0000313" key="2">
    <source>
        <dbReference type="Proteomes" id="UP000238565"/>
    </source>
</evidence>
<dbReference type="RefSeq" id="WP_104792650.1">
    <property type="nucleotide sequence ID" value="NZ_PTPZ01000001.1"/>
</dbReference>
<dbReference type="EMBL" id="PTPZ01000001">
    <property type="protein sequence ID" value="PPZ92857.1"/>
    <property type="molecule type" value="Genomic_DNA"/>
</dbReference>
<organism evidence="1 2">
    <name type="scientific">Cloacibacterium normanense</name>
    <dbReference type="NCBI Taxonomy" id="237258"/>
    <lineage>
        <taxon>Bacteria</taxon>
        <taxon>Pseudomonadati</taxon>
        <taxon>Bacteroidota</taxon>
        <taxon>Flavobacteriia</taxon>
        <taxon>Flavobacteriales</taxon>
        <taxon>Weeksellaceae</taxon>
    </lineage>
</organism>
<dbReference type="Proteomes" id="UP000238565">
    <property type="component" value="Unassembled WGS sequence"/>
</dbReference>
<protein>
    <submittedName>
        <fullName evidence="1">Uncharacterized protein</fullName>
    </submittedName>
</protein>
<evidence type="ECO:0000313" key="1">
    <source>
        <dbReference type="EMBL" id="PPZ92857.1"/>
    </source>
</evidence>
<gene>
    <name evidence="1" type="ORF">C3729_02295</name>
</gene>
<reference evidence="1 2" key="1">
    <citation type="submission" date="2018-02" db="EMBL/GenBank/DDBJ databases">
        <title>Draft genome sequence of bacterial isolates from marine environment.</title>
        <authorList>
            <person name="Singh S.K."/>
            <person name="Hill R."/>
            <person name="Major S."/>
            <person name="Cai H."/>
            <person name="Li Y."/>
        </authorList>
    </citation>
    <scope>NUCLEOTIDE SEQUENCE [LARGE SCALE GENOMIC DNA]</scope>
    <source>
        <strain evidence="1 2">IMET F</strain>
    </source>
</reference>
<comment type="caution">
    <text evidence="1">The sequence shown here is derived from an EMBL/GenBank/DDBJ whole genome shotgun (WGS) entry which is preliminary data.</text>
</comment>
<accession>A0A2S7I8G0</accession>